<name>A0A1E5E5S1_9VIBR</name>
<evidence type="ECO:0000313" key="3">
    <source>
        <dbReference type="Proteomes" id="UP000094070"/>
    </source>
</evidence>
<comment type="caution">
    <text evidence="2">The sequence shown here is derived from an EMBL/GenBank/DDBJ whole genome shotgun (WGS) entry which is preliminary data.</text>
</comment>
<dbReference type="EMBL" id="AJYK02000020">
    <property type="protein sequence ID" value="OEF28468.1"/>
    <property type="molecule type" value="Genomic_DNA"/>
</dbReference>
<dbReference type="eggNOG" id="COG2165">
    <property type="taxonomic scope" value="Bacteria"/>
</dbReference>
<dbReference type="NCBIfam" id="TIGR02532">
    <property type="entry name" value="IV_pilin_GFxxxE"/>
    <property type="match status" value="1"/>
</dbReference>
<dbReference type="Pfam" id="PF07963">
    <property type="entry name" value="N_methyl"/>
    <property type="match status" value="1"/>
</dbReference>
<dbReference type="AlphaFoldDB" id="A0A1E5E5S1"/>
<dbReference type="RefSeq" id="WP_017026450.1">
    <property type="nucleotide sequence ID" value="NZ_AJYK02000020.1"/>
</dbReference>
<proteinExistence type="predicted"/>
<dbReference type="InterPro" id="IPR045584">
    <property type="entry name" value="Pilin-like"/>
</dbReference>
<dbReference type="Proteomes" id="UP000094070">
    <property type="component" value="Unassembled WGS sequence"/>
</dbReference>
<evidence type="ECO:0000313" key="2">
    <source>
        <dbReference type="EMBL" id="OEF28468.1"/>
    </source>
</evidence>
<accession>A0A1E5E5S1</accession>
<dbReference type="SUPFAM" id="SSF54523">
    <property type="entry name" value="Pili subunits"/>
    <property type="match status" value="1"/>
</dbReference>
<organism evidence="2 3">
    <name type="scientific">Vibrio rumoiensis 1S-45</name>
    <dbReference type="NCBI Taxonomy" id="1188252"/>
    <lineage>
        <taxon>Bacteria</taxon>
        <taxon>Pseudomonadati</taxon>
        <taxon>Pseudomonadota</taxon>
        <taxon>Gammaproteobacteria</taxon>
        <taxon>Vibrionales</taxon>
        <taxon>Vibrionaceae</taxon>
        <taxon>Vibrio</taxon>
    </lineage>
</organism>
<keyword evidence="1" id="KW-0472">Membrane</keyword>
<evidence type="ECO:0000256" key="1">
    <source>
        <dbReference type="SAM" id="Phobius"/>
    </source>
</evidence>
<dbReference type="STRING" id="1188252.A1QC_05400"/>
<feature type="transmembrane region" description="Helical" evidence="1">
    <location>
        <begin position="6"/>
        <end position="27"/>
    </location>
</feature>
<reference evidence="2 3" key="1">
    <citation type="journal article" date="2012" name="Science">
        <title>Ecological populations of bacteria act as socially cohesive units of antibiotic production and resistance.</title>
        <authorList>
            <person name="Cordero O.X."/>
            <person name="Wildschutte H."/>
            <person name="Kirkup B."/>
            <person name="Proehl S."/>
            <person name="Ngo L."/>
            <person name="Hussain F."/>
            <person name="Le Roux F."/>
            <person name="Mincer T."/>
            <person name="Polz M.F."/>
        </authorList>
    </citation>
    <scope>NUCLEOTIDE SEQUENCE [LARGE SCALE GENOMIC DNA]</scope>
    <source>
        <strain evidence="2 3">1S-45</strain>
    </source>
</reference>
<keyword evidence="1" id="KW-0812">Transmembrane</keyword>
<keyword evidence="1" id="KW-1133">Transmembrane helix</keyword>
<dbReference type="Gene3D" id="3.30.700.10">
    <property type="entry name" value="Glycoprotein, Type 4 Pilin"/>
    <property type="match status" value="1"/>
</dbReference>
<evidence type="ECO:0008006" key="4">
    <source>
        <dbReference type="Google" id="ProtNLM"/>
    </source>
</evidence>
<dbReference type="InterPro" id="IPR012902">
    <property type="entry name" value="N_methyl_site"/>
</dbReference>
<keyword evidence="3" id="KW-1185">Reference proteome</keyword>
<gene>
    <name evidence="2" type="ORF">A1QC_05400</name>
</gene>
<sequence length="172" mass="17769">MNTKNGFTLIELVVVIVILGILAVTAAPKFLNLQDDAKVSAVKGLAGAIKGAASVAYGKSAIAGVESLEKASVSMAGGTSVNVVYGYPAATPSDLEAVVDGLSSDWVMLDSGVEEVFGLFESSGTVTYGYINFACVVKYSQATENQPAIVTIENDTKYGIAIDNCSFLPSVD</sequence>
<protein>
    <recommendedName>
        <fullName evidence="4">MSHA biogenesis protein MshA</fullName>
    </recommendedName>
</protein>
<dbReference type="OrthoDB" id="5902365at2"/>